<dbReference type="GO" id="GO:0009630">
    <property type="term" value="P:gravitropism"/>
    <property type="evidence" value="ECO:0007669"/>
    <property type="project" value="InterPro"/>
</dbReference>
<comment type="similarity">
    <text evidence="2">Belongs to the LAZY family.</text>
</comment>
<protein>
    <submittedName>
        <fullName evidence="4">Uncharacterized protein</fullName>
    </submittedName>
</protein>
<dbReference type="PANTHER" id="PTHR34045">
    <property type="entry name" value="OS03G0406300 PROTEIN"/>
    <property type="match status" value="1"/>
</dbReference>
<evidence type="ECO:0000256" key="3">
    <source>
        <dbReference type="SAM" id="MobiDB-lite"/>
    </source>
</evidence>
<evidence type="ECO:0000256" key="1">
    <source>
        <dbReference type="ARBA" id="ARBA00022604"/>
    </source>
</evidence>
<dbReference type="Proteomes" id="UP000886885">
    <property type="component" value="Chromosome 6A"/>
</dbReference>
<dbReference type="OrthoDB" id="1729737at2759"/>
<organism evidence="4 5">
    <name type="scientific">Populus tomentosa</name>
    <name type="common">Chinese white poplar</name>
    <dbReference type="NCBI Taxonomy" id="118781"/>
    <lineage>
        <taxon>Eukaryota</taxon>
        <taxon>Viridiplantae</taxon>
        <taxon>Streptophyta</taxon>
        <taxon>Embryophyta</taxon>
        <taxon>Tracheophyta</taxon>
        <taxon>Spermatophyta</taxon>
        <taxon>Magnoliopsida</taxon>
        <taxon>eudicotyledons</taxon>
        <taxon>Gunneridae</taxon>
        <taxon>Pentapetalae</taxon>
        <taxon>rosids</taxon>
        <taxon>fabids</taxon>
        <taxon>Malpighiales</taxon>
        <taxon>Salicaceae</taxon>
        <taxon>Saliceae</taxon>
        <taxon>Populus</taxon>
    </lineage>
</organism>
<name>A0A8X7ZLD6_POPTO</name>
<reference evidence="4" key="1">
    <citation type="journal article" date="2020" name="bioRxiv">
        <title>Hybrid origin of Populus tomentosa Carr. identified through genome sequencing and phylogenomic analysis.</title>
        <authorList>
            <person name="An X."/>
            <person name="Gao K."/>
            <person name="Chen Z."/>
            <person name="Li J."/>
            <person name="Yang X."/>
            <person name="Yang X."/>
            <person name="Zhou J."/>
            <person name="Guo T."/>
            <person name="Zhao T."/>
            <person name="Huang S."/>
            <person name="Miao D."/>
            <person name="Khan W.U."/>
            <person name="Rao P."/>
            <person name="Ye M."/>
            <person name="Lei B."/>
            <person name="Liao W."/>
            <person name="Wang J."/>
            <person name="Ji L."/>
            <person name="Li Y."/>
            <person name="Guo B."/>
            <person name="Mustafa N.S."/>
            <person name="Li S."/>
            <person name="Yun Q."/>
            <person name="Keller S.R."/>
            <person name="Mao J."/>
            <person name="Zhang R."/>
            <person name="Strauss S.H."/>
        </authorList>
    </citation>
    <scope>NUCLEOTIDE SEQUENCE</scope>
    <source>
        <strain evidence="4">GM15</strain>
        <tissue evidence="4">Leaf</tissue>
    </source>
</reference>
<keyword evidence="5" id="KW-1185">Reference proteome</keyword>
<sequence>MAWAQHLVSGRPNCATSFSSHIEEFSKLAHQMKIVVWMQNKLYRRHDSKKPNSISVDYHIRQESRKEEFIDWPNELLAIGTFGNKSIKEEFKHNHFSQNLPQELTPEEVGKLQNELSILLHKQGGSTDGAESETANFFNNQTSMEDDSTNSDGCSDESKNKDCCVQANTEVTTSRRKDIWADTSAAINKKSLSFLLKKMFICGGGFSPTPSLKNQVPESRMEKILRAILHRKIYPQNPSPKSSTKKYLENKQKPKSAEEDGIDEKADEGSKWVKTDSECKFGLVCIRIICTDMISETNT</sequence>
<feature type="region of interest" description="Disordered" evidence="3">
    <location>
        <begin position="140"/>
        <end position="160"/>
    </location>
</feature>
<proteinExistence type="inferred from homology"/>
<comment type="caution">
    <text evidence="4">The sequence shown here is derived from an EMBL/GenBank/DDBJ whole genome shotgun (WGS) entry which is preliminary data.</text>
</comment>
<evidence type="ECO:0000313" key="5">
    <source>
        <dbReference type="Proteomes" id="UP000886885"/>
    </source>
</evidence>
<dbReference type="InterPro" id="IPR044683">
    <property type="entry name" value="LAZY"/>
</dbReference>
<dbReference type="GO" id="GO:0040008">
    <property type="term" value="P:regulation of growth"/>
    <property type="evidence" value="ECO:0007669"/>
    <property type="project" value="InterPro"/>
</dbReference>
<gene>
    <name evidence="4" type="ORF">POTOM_023384</name>
</gene>
<dbReference type="AlphaFoldDB" id="A0A8X7ZLD6"/>
<accession>A0A8X7ZLD6</accession>
<feature type="region of interest" description="Disordered" evidence="3">
    <location>
        <begin position="232"/>
        <end position="267"/>
    </location>
</feature>
<dbReference type="EMBL" id="JAAWWB010000011">
    <property type="protein sequence ID" value="KAG6771989.1"/>
    <property type="molecule type" value="Genomic_DNA"/>
</dbReference>
<dbReference type="PANTHER" id="PTHR34045:SF11">
    <property type="entry name" value="PH DOMAIN-CONTAINING PROTEIN"/>
    <property type="match status" value="1"/>
</dbReference>
<evidence type="ECO:0000313" key="4">
    <source>
        <dbReference type="EMBL" id="KAG6771989.1"/>
    </source>
</evidence>
<feature type="compositionally biased region" description="Basic and acidic residues" evidence="3">
    <location>
        <begin position="246"/>
        <end position="267"/>
    </location>
</feature>
<evidence type="ECO:0000256" key="2">
    <source>
        <dbReference type="ARBA" id="ARBA00024198"/>
    </source>
</evidence>
<keyword evidence="1" id="KW-0341">Growth regulation</keyword>